<organism evidence="1 2">
    <name type="scientific">Emcibacter nanhaiensis</name>
    <dbReference type="NCBI Taxonomy" id="1505037"/>
    <lineage>
        <taxon>Bacteria</taxon>
        <taxon>Pseudomonadati</taxon>
        <taxon>Pseudomonadota</taxon>
        <taxon>Alphaproteobacteria</taxon>
        <taxon>Emcibacterales</taxon>
        <taxon>Emcibacteraceae</taxon>
        <taxon>Emcibacter</taxon>
    </lineage>
</organism>
<gene>
    <name evidence="1" type="ORF">FIV46_02665</name>
</gene>
<reference evidence="2" key="1">
    <citation type="submission" date="2019-06" db="EMBL/GenBank/DDBJ databases">
        <title>The complete genome of Emcibacter congregatus ZYLT.</title>
        <authorList>
            <person name="Zhao Z."/>
        </authorList>
    </citation>
    <scope>NUCLEOTIDE SEQUENCE [LARGE SCALE GENOMIC DNA]</scope>
    <source>
        <strain evidence="2">MCCC 1A06723</strain>
    </source>
</reference>
<dbReference type="RefSeq" id="WP_139938622.1">
    <property type="nucleotide sequence ID" value="NZ_JBHSYP010000022.1"/>
</dbReference>
<protein>
    <submittedName>
        <fullName evidence="1">DUF2673 domain-containing protein</fullName>
    </submittedName>
</protein>
<keyword evidence="2" id="KW-1185">Reference proteome</keyword>
<comment type="caution">
    <text evidence="1">The sequence shown here is derived from an EMBL/GenBank/DDBJ whole genome shotgun (WGS) entry which is preliminary data.</text>
</comment>
<proteinExistence type="predicted"/>
<dbReference type="InterPro" id="IPR024247">
    <property type="entry name" value="DUF2673"/>
</dbReference>
<evidence type="ECO:0000313" key="1">
    <source>
        <dbReference type="EMBL" id="TPD63256.1"/>
    </source>
</evidence>
<dbReference type="AlphaFoldDB" id="A0A501PTY7"/>
<dbReference type="EMBL" id="VFIY01000004">
    <property type="protein sequence ID" value="TPD63256.1"/>
    <property type="molecule type" value="Genomic_DNA"/>
</dbReference>
<name>A0A501PTY7_9PROT</name>
<sequence>MLTWWNSAEPISVSGWKSPRMVYFVMPQLWQRSLTMWNCWSTTRYSASLLRISCSKSMHLKAMISRPAFWIFTLLRPIAPPVTVKTVPSGAWTAYPPLKSKFTGWPVPGHHPFRDTASGIRRLFRLLLLVRSHMFTSSSMKWREPASWTSTMTVARLTTSTCSLTKWTASFTAAMMRSLSRGRNTWWMPNMRNMTMFRPMMSASSRRRCSQVARLT</sequence>
<evidence type="ECO:0000313" key="2">
    <source>
        <dbReference type="Proteomes" id="UP000319148"/>
    </source>
</evidence>
<accession>A0A501PTY7</accession>
<dbReference type="Proteomes" id="UP000319148">
    <property type="component" value="Unassembled WGS sequence"/>
</dbReference>
<dbReference type="Pfam" id="PF10880">
    <property type="entry name" value="DUF2673"/>
    <property type="match status" value="1"/>
</dbReference>